<comment type="caution">
    <text evidence="1">The sequence shown here is derived from an EMBL/GenBank/DDBJ whole genome shotgun (WGS) entry which is preliminary data.</text>
</comment>
<organism evidence="1 2">
    <name type="scientific">Pontibacter toksunensis</name>
    <dbReference type="NCBI Taxonomy" id="1332631"/>
    <lineage>
        <taxon>Bacteria</taxon>
        <taxon>Pseudomonadati</taxon>
        <taxon>Bacteroidota</taxon>
        <taxon>Cytophagia</taxon>
        <taxon>Cytophagales</taxon>
        <taxon>Hymenobacteraceae</taxon>
        <taxon>Pontibacter</taxon>
    </lineage>
</organism>
<dbReference type="Proteomes" id="UP001597641">
    <property type="component" value="Unassembled WGS sequence"/>
</dbReference>
<sequence>MAQIDPQGIRYSTECFAIVKDGGYGFIAGRLLNWRLHDLNYPLVQRTVSNDSEGIEVAFETREELEAYMVERMGLAE</sequence>
<dbReference type="EMBL" id="JBHUOX010000021">
    <property type="protein sequence ID" value="MFD3002893.1"/>
    <property type="molecule type" value="Genomic_DNA"/>
</dbReference>
<protein>
    <recommendedName>
        <fullName evidence="3">Acylphosphatase</fullName>
    </recommendedName>
</protein>
<accession>A0ABW6C0R4</accession>
<evidence type="ECO:0008006" key="3">
    <source>
        <dbReference type="Google" id="ProtNLM"/>
    </source>
</evidence>
<dbReference type="RefSeq" id="WP_377489180.1">
    <property type="nucleotide sequence ID" value="NZ_JBHUOX010000021.1"/>
</dbReference>
<proteinExistence type="predicted"/>
<name>A0ABW6C0R4_9BACT</name>
<reference evidence="2" key="1">
    <citation type="journal article" date="2019" name="Int. J. Syst. Evol. Microbiol.">
        <title>The Global Catalogue of Microorganisms (GCM) 10K type strain sequencing project: providing services to taxonomists for standard genome sequencing and annotation.</title>
        <authorList>
            <consortium name="The Broad Institute Genomics Platform"/>
            <consortium name="The Broad Institute Genome Sequencing Center for Infectious Disease"/>
            <person name="Wu L."/>
            <person name="Ma J."/>
        </authorList>
    </citation>
    <scope>NUCLEOTIDE SEQUENCE [LARGE SCALE GENOMIC DNA]</scope>
    <source>
        <strain evidence="2">KCTC 23984</strain>
    </source>
</reference>
<evidence type="ECO:0000313" key="1">
    <source>
        <dbReference type="EMBL" id="MFD3002893.1"/>
    </source>
</evidence>
<gene>
    <name evidence="1" type="ORF">ACFS7Z_21175</name>
</gene>
<keyword evidence="2" id="KW-1185">Reference proteome</keyword>
<evidence type="ECO:0000313" key="2">
    <source>
        <dbReference type="Proteomes" id="UP001597641"/>
    </source>
</evidence>